<reference evidence="3" key="1">
    <citation type="submission" date="2020-03" db="EMBL/GenBank/DDBJ databases">
        <title>Roseovarius gahaiensis sp. nov., isolated from Gahai Saline Lake, China.</title>
        <authorList>
            <person name="Sun X."/>
        </authorList>
    </citation>
    <scope>NUCLEOTIDE SEQUENCE</scope>
    <source>
        <strain evidence="3">GH877</strain>
    </source>
</reference>
<dbReference type="InterPro" id="IPR001279">
    <property type="entry name" value="Metallo-B-lactamas"/>
</dbReference>
<dbReference type="Gene3D" id="3.60.15.10">
    <property type="entry name" value="Ribonuclease Z/Hydroxyacylglutathione hydrolase-like"/>
    <property type="match status" value="1"/>
</dbReference>
<dbReference type="GO" id="GO:0070813">
    <property type="term" value="P:hydrogen sulfide metabolic process"/>
    <property type="evidence" value="ECO:0007669"/>
    <property type="project" value="TreeGrafter"/>
</dbReference>
<dbReference type="InterPro" id="IPR036866">
    <property type="entry name" value="RibonucZ/Hydroxyglut_hydro"/>
</dbReference>
<dbReference type="CDD" id="cd07724">
    <property type="entry name" value="POD-like_MBL-fold"/>
    <property type="match status" value="1"/>
</dbReference>
<dbReference type="SMART" id="SM00849">
    <property type="entry name" value="Lactamase_B"/>
    <property type="match status" value="1"/>
</dbReference>
<evidence type="ECO:0000313" key="3">
    <source>
        <dbReference type="EMBL" id="NHQ73888.1"/>
    </source>
</evidence>
<dbReference type="GO" id="GO:0046872">
    <property type="term" value="F:metal ion binding"/>
    <property type="evidence" value="ECO:0007669"/>
    <property type="project" value="UniProtKB-KW"/>
</dbReference>
<protein>
    <submittedName>
        <fullName evidence="3">MBL fold metallo-hydrolase</fullName>
    </submittedName>
</protein>
<dbReference type="EMBL" id="JAAORB010000006">
    <property type="protein sequence ID" value="NHQ73888.1"/>
    <property type="molecule type" value="Genomic_DNA"/>
</dbReference>
<dbReference type="AlphaFoldDB" id="A0A967BFV5"/>
<accession>A0A967BFV5</accession>
<dbReference type="Proteomes" id="UP000639775">
    <property type="component" value="Unassembled WGS sequence"/>
</dbReference>
<dbReference type="PANTHER" id="PTHR43084:SF1">
    <property type="entry name" value="PERSULFIDE DIOXYGENASE ETHE1, MITOCHONDRIAL"/>
    <property type="match status" value="1"/>
</dbReference>
<organism evidence="3 4">
    <name type="scientific">Roseovarius gahaiensis</name>
    <dbReference type="NCBI Taxonomy" id="2716691"/>
    <lineage>
        <taxon>Bacteria</taxon>
        <taxon>Pseudomonadati</taxon>
        <taxon>Pseudomonadota</taxon>
        <taxon>Alphaproteobacteria</taxon>
        <taxon>Rhodobacterales</taxon>
        <taxon>Roseobacteraceae</taxon>
        <taxon>Roseovarius</taxon>
    </lineage>
</organism>
<dbReference type="PANTHER" id="PTHR43084">
    <property type="entry name" value="PERSULFIDE DIOXYGENASE ETHE1"/>
    <property type="match status" value="1"/>
</dbReference>
<evidence type="ECO:0000259" key="2">
    <source>
        <dbReference type="SMART" id="SM00849"/>
    </source>
</evidence>
<dbReference type="InterPro" id="IPR044528">
    <property type="entry name" value="POD-like_MBL-fold"/>
</dbReference>
<evidence type="ECO:0000313" key="4">
    <source>
        <dbReference type="Proteomes" id="UP000639775"/>
    </source>
</evidence>
<comment type="caution">
    <text evidence="3">The sequence shown here is derived from an EMBL/GenBank/DDBJ whole genome shotgun (WGS) entry which is preliminary data.</text>
</comment>
<sequence>MFNRTSPSTGAQSPTVTGFHDPATGSIQYVAVDPTTKKAALIDVVLDFDPASGRTSTDSAQAVLDFVQQQGLTVEWILDTHPHADHMMASAWLKDQLGAPAAIGAKVRDIAKLWEGFYNTPGVFDPDRDFDRLFEDGDTFKLGNLEVRVMLSPGHTLGSITYVVGDDAAFVHDTLMHVDVGTSRADFPGGSSSELYDSLQAILALPDDTRLFIGHDYPPVNDRQDPAWEATVAQHQADNPHVVGGASRDAFMKIRDTRDATLGLPDRILFALQVNLRGGRLPEAESDGSSYFKIPANKF</sequence>
<dbReference type="RefSeq" id="WP_167194172.1">
    <property type="nucleotide sequence ID" value="NZ_JAAORB010000006.1"/>
</dbReference>
<feature type="domain" description="Metallo-beta-lactamase" evidence="2">
    <location>
        <begin position="25"/>
        <end position="215"/>
    </location>
</feature>
<name>A0A967BFV5_9RHOB</name>
<dbReference type="SUPFAM" id="SSF56281">
    <property type="entry name" value="Metallo-hydrolase/oxidoreductase"/>
    <property type="match status" value="1"/>
</dbReference>
<keyword evidence="4" id="KW-1185">Reference proteome</keyword>
<gene>
    <name evidence="3" type="ORF">HAT86_05330</name>
</gene>
<dbReference type="Pfam" id="PF00753">
    <property type="entry name" value="Lactamase_B"/>
    <property type="match status" value="1"/>
</dbReference>
<dbReference type="GO" id="GO:0006749">
    <property type="term" value="P:glutathione metabolic process"/>
    <property type="evidence" value="ECO:0007669"/>
    <property type="project" value="InterPro"/>
</dbReference>
<keyword evidence="1" id="KW-0479">Metal-binding</keyword>
<evidence type="ECO:0000256" key="1">
    <source>
        <dbReference type="ARBA" id="ARBA00022723"/>
    </source>
</evidence>
<dbReference type="InterPro" id="IPR051682">
    <property type="entry name" value="Mito_Persulfide_Diox"/>
</dbReference>
<proteinExistence type="predicted"/>
<dbReference type="GO" id="GO:0050313">
    <property type="term" value="F:sulfur dioxygenase activity"/>
    <property type="evidence" value="ECO:0007669"/>
    <property type="project" value="InterPro"/>
</dbReference>